<keyword evidence="4" id="KW-1185">Reference proteome</keyword>
<evidence type="ECO:0000313" key="3">
    <source>
        <dbReference type="EMBL" id="CAL8141567.1"/>
    </source>
</evidence>
<protein>
    <recommendedName>
        <fullName evidence="2">C2H2-type domain-containing protein</fullName>
    </recommendedName>
</protein>
<organism evidence="3 4">
    <name type="scientific">Orchesella dallaii</name>
    <dbReference type="NCBI Taxonomy" id="48710"/>
    <lineage>
        <taxon>Eukaryota</taxon>
        <taxon>Metazoa</taxon>
        <taxon>Ecdysozoa</taxon>
        <taxon>Arthropoda</taxon>
        <taxon>Hexapoda</taxon>
        <taxon>Collembola</taxon>
        <taxon>Entomobryomorpha</taxon>
        <taxon>Entomobryoidea</taxon>
        <taxon>Orchesellidae</taxon>
        <taxon>Orchesellinae</taxon>
        <taxon>Orchesella</taxon>
    </lineage>
</organism>
<dbReference type="Gene3D" id="3.30.160.60">
    <property type="entry name" value="Classic Zinc Finger"/>
    <property type="match status" value="1"/>
</dbReference>
<keyword evidence="1" id="KW-0479">Metal-binding</keyword>
<evidence type="ECO:0000256" key="1">
    <source>
        <dbReference type="PROSITE-ProRule" id="PRU00042"/>
    </source>
</evidence>
<dbReference type="PROSITE" id="PS50157">
    <property type="entry name" value="ZINC_FINGER_C2H2_2"/>
    <property type="match status" value="1"/>
</dbReference>
<evidence type="ECO:0000313" key="4">
    <source>
        <dbReference type="Proteomes" id="UP001642540"/>
    </source>
</evidence>
<evidence type="ECO:0000259" key="2">
    <source>
        <dbReference type="PROSITE" id="PS50157"/>
    </source>
</evidence>
<sequence>MDERPHECQCCSARFITKAHLKRHSKSHERQDKIRECMKNDFNEVPQPQQQHQNLTTNRQETEVNVNAQKIDGEALNIQDTLETSMTLGADSIDPAYDFGELAYDAVWIDSESFSTINDVDWNLLGCRKKKPEALVTDSVAKTENVIITSALEEKVNR</sequence>
<name>A0ABP1S1P0_9HEXA</name>
<gene>
    <name evidence="3" type="ORF">ODALV1_LOCUS28778</name>
</gene>
<dbReference type="InterPro" id="IPR036236">
    <property type="entry name" value="Znf_C2H2_sf"/>
</dbReference>
<dbReference type="EMBL" id="CAXLJM020000147">
    <property type="protein sequence ID" value="CAL8141567.1"/>
    <property type="molecule type" value="Genomic_DNA"/>
</dbReference>
<keyword evidence="1" id="KW-0862">Zinc</keyword>
<feature type="domain" description="C2H2-type" evidence="2">
    <location>
        <begin position="6"/>
        <end position="33"/>
    </location>
</feature>
<proteinExistence type="predicted"/>
<accession>A0ABP1S1P0</accession>
<dbReference type="SUPFAM" id="SSF57667">
    <property type="entry name" value="beta-beta-alpha zinc fingers"/>
    <property type="match status" value="1"/>
</dbReference>
<dbReference type="PROSITE" id="PS00028">
    <property type="entry name" value="ZINC_FINGER_C2H2_1"/>
    <property type="match status" value="1"/>
</dbReference>
<keyword evidence="1" id="KW-0863">Zinc-finger</keyword>
<dbReference type="Proteomes" id="UP001642540">
    <property type="component" value="Unassembled WGS sequence"/>
</dbReference>
<dbReference type="InterPro" id="IPR013087">
    <property type="entry name" value="Znf_C2H2_type"/>
</dbReference>
<comment type="caution">
    <text evidence="3">The sequence shown here is derived from an EMBL/GenBank/DDBJ whole genome shotgun (WGS) entry which is preliminary data.</text>
</comment>
<reference evidence="3 4" key="1">
    <citation type="submission" date="2024-08" db="EMBL/GenBank/DDBJ databases">
        <authorList>
            <person name="Cucini C."/>
            <person name="Frati F."/>
        </authorList>
    </citation>
    <scope>NUCLEOTIDE SEQUENCE [LARGE SCALE GENOMIC DNA]</scope>
</reference>